<dbReference type="NCBIfam" id="TIGR01549">
    <property type="entry name" value="HAD-SF-IA-v1"/>
    <property type="match status" value="1"/>
</dbReference>
<dbReference type="PANTHER" id="PTHR46470">
    <property type="entry name" value="N-ACYLNEURAMINATE-9-PHOSPHATASE"/>
    <property type="match status" value="1"/>
</dbReference>
<dbReference type="SUPFAM" id="SSF56784">
    <property type="entry name" value="HAD-like"/>
    <property type="match status" value="1"/>
</dbReference>
<dbReference type="AlphaFoldDB" id="A0A1Y0HN34"/>
<comment type="cofactor">
    <cofactor evidence="1">
        <name>Mg(2+)</name>
        <dbReference type="ChEBI" id="CHEBI:18420"/>
    </cofactor>
</comment>
<dbReference type="InterPro" id="IPR023214">
    <property type="entry name" value="HAD_sf"/>
</dbReference>
<protein>
    <submittedName>
        <fullName evidence="5">Pyrimidine 5'-nucleotidase YjjG</fullName>
        <ecNumber evidence="5">3.1.3.5</ecNumber>
    </submittedName>
</protein>
<sequence length="226" mass="26255">MRFEGILLDIDNTIYHYESCHKKANQAVLDFVLKEVKIADFENAFIKARRDVHIELAETASSHNRLLYFQKTCEYVGINPLSWAAKFYNVYWDTFLDSIELYSGVFEFFEDVSPKYTICFVTDLTACIQYRKIEKFGLSKYVSHIVTSEEAGREKPHPYMFLSALNKLNMNPNQVCMIGDSYQKDIIGASSLGIQSIWLNSKSKQENYNKKFVTEIKEFKEILGLL</sequence>
<reference evidence="6" key="1">
    <citation type="submission" date="2017-05" db="EMBL/GenBank/DDBJ databases">
        <title>Dechlorination kinetics govern the competition between two new strains of the genus Sulfurospirillum.</title>
        <authorList>
            <person name="Buttet G.F."/>
            <person name="Murray A.M."/>
            <person name="Goris T."/>
            <person name="Burion M."/>
            <person name="Lin B."/>
            <person name="Rolle M."/>
            <person name="Maillard J."/>
        </authorList>
    </citation>
    <scope>NUCLEOTIDE SEQUENCE [LARGE SCALE GENOMIC DNA]</scope>
    <source>
        <strain evidence="6">SL2-1</strain>
    </source>
</reference>
<organism evidence="5 6">
    <name type="scientific">Sulfurospirillum diekertiae</name>
    <dbReference type="NCBI Taxonomy" id="1854492"/>
    <lineage>
        <taxon>Bacteria</taxon>
        <taxon>Pseudomonadati</taxon>
        <taxon>Campylobacterota</taxon>
        <taxon>Epsilonproteobacteria</taxon>
        <taxon>Campylobacterales</taxon>
        <taxon>Sulfurospirillaceae</taxon>
        <taxon>Sulfurospirillum</taxon>
    </lineage>
</organism>
<dbReference type="Pfam" id="PF13419">
    <property type="entry name" value="HAD_2"/>
    <property type="match status" value="1"/>
</dbReference>
<evidence type="ECO:0000256" key="4">
    <source>
        <dbReference type="ARBA" id="ARBA00022842"/>
    </source>
</evidence>
<dbReference type="SFLD" id="SFLDS00003">
    <property type="entry name" value="Haloacid_Dehalogenase"/>
    <property type="match status" value="1"/>
</dbReference>
<keyword evidence="2" id="KW-0479">Metal-binding</keyword>
<dbReference type="Proteomes" id="UP000196005">
    <property type="component" value="Chromosome"/>
</dbReference>
<dbReference type="EMBL" id="CP021416">
    <property type="protein sequence ID" value="ARU49518.1"/>
    <property type="molecule type" value="Genomic_DNA"/>
</dbReference>
<accession>A0A1Y0HN34</accession>
<dbReference type="OrthoDB" id="9778019at2"/>
<name>A0A1Y0HN34_9BACT</name>
<keyword evidence="4" id="KW-0460">Magnesium</keyword>
<evidence type="ECO:0000313" key="5">
    <source>
        <dbReference type="EMBL" id="ARU49518.1"/>
    </source>
</evidence>
<dbReference type="EC" id="3.1.3.5" evidence="5"/>
<dbReference type="RefSeq" id="WP_087439257.1">
    <property type="nucleotide sequence ID" value="NZ_CP021416.1"/>
</dbReference>
<dbReference type="Gene3D" id="3.40.50.1000">
    <property type="entry name" value="HAD superfamily/HAD-like"/>
    <property type="match status" value="1"/>
</dbReference>
<dbReference type="GO" id="GO:0008253">
    <property type="term" value="F:5'-nucleotidase activity"/>
    <property type="evidence" value="ECO:0007669"/>
    <property type="project" value="UniProtKB-EC"/>
</dbReference>
<evidence type="ECO:0000256" key="1">
    <source>
        <dbReference type="ARBA" id="ARBA00001946"/>
    </source>
</evidence>
<evidence type="ECO:0000256" key="2">
    <source>
        <dbReference type="ARBA" id="ARBA00022723"/>
    </source>
</evidence>
<keyword evidence="3 5" id="KW-0378">Hydrolase</keyword>
<proteinExistence type="predicted"/>
<evidence type="ECO:0000313" key="6">
    <source>
        <dbReference type="Proteomes" id="UP000196005"/>
    </source>
</evidence>
<dbReference type="InterPro" id="IPR051400">
    <property type="entry name" value="HAD-like_hydrolase"/>
</dbReference>
<keyword evidence="6" id="KW-1185">Reference proteome</keyword>
<evidence type="ECO:0000256" key="3">
    <source>
        <dbReference type="ARBA" id="ARBA00022801"/>
    </source>
</evidence>
<dbReference type="PANTHER" id="PTHR46470:SF2">
    <property type="entry name" value="GLYCERALDEHYDE 3-PHOSPHATE PHOSPHATASE"/>
    <property type="match status" value="1"/>
</dbReference>
<dbReference type="InterPro" id="IPR006439">
    <property type="entry name" value="HAD-SF_hydro_IA"/>
</dbReference>
<gene>
    <name evidence="5" type="ORF">Sdiek1_2368</name>
</gene>
<dbReference type="GO" id="GO:0044281">
    <property type="term" value="P:small molecule metabolic process"/>
    <property type="evidence" value="ECO:0007669"/>
    <property type="project" value="UniProtKB-ARBA"/>
</dbReference>
<dbReference type="SFLD" id="SFLDG01129">
    <property type="entry name" value="C1.5:_HAD__Beta-PGM__Phosphata"/>
    <property type="match status" value="1"/>
</dbReference>
<dbReference type="KEGG" id="suls:Sdiek1_2368"/>
<dbReference type="NCBIfam" id="TIGR01509">
    <property type="entry name" value="HAD-SF-IA-v3"/>
    <property type="match status" value="1"/>
</dbReference>
<dbReference type="InterPro" id="IPR036412">
    <property type="entry name" value="HAD-like_sf"/>
</dbReference>
<dbReference type="InterPro" id="IPR041492">
    <property type="entry name" value="HAD_2"/>
</dbReference>
<dbReference type="Gene3D" id="1.10.150.520">
    <property type="match status" value="1"/>
</dbReference>
<dbReference type="GO" id="GO:0046872">
    <property type="term" value="F:metal ion binding"/>
    <property type="evidence" value="ECO:0007669"/>
    <property type="project" value="UniProtKB-KW"/>
</dbReference>